<gene>
    <name evidence="1" type="ORF">HMA55_04620</name>
</gene>
<sequence length="113" mass="11658">MSALRTAGVIGVVALTFFAGGCSATTNLDGTYTKVESAGGENLTSTLTIDGGDCTLHHAAEPGSVERDETCTVDGDHIVFTEGGEEARLPVAKTDDGDVRIGLGDGELYQRSH</sequence>
<evidence type="ECO:0000313" key="2">
    <source>
        <dbReference type="Proteomes" id="UP000577408"/>
    </source>
</evidence>
<dbReference type="PROSITE" id="PS51257">
    <property type="entry name" value="PROKAR_LIPOPROTEIN"/>
    <property type="match status" value="1"/>
</dbReference>
<name>A0A7H0K8Y3_9CORY</name>
<keyword evidence="2" id="KW-1185">Reference proteome</keyword>
<dbReference type="Proteomes" id="UP000577408">
    <property type="component" value="Unassembled WGS sequence"/>
</dbReference>
<organism evidence="1 2">
    <name type="scientific">Corynebacterium wankanglinii</name>
    <dbReference type="NCBI Taxonomy" id="2735136"/>
    <lineage>
        <taxon>Bacteria</taxon>
        <taxon>Bacillati</taxon>
        <taxon>Actinomycetota</taxon>
        <taxon>Actinomycetes</taxon>
        <taxon>Mycobacteriales</taxon>
        <taxon>Corynebacteriaceae</taxon>
        <taxon>Corynebacterium</taxon>
    </lineage>
</organism>
<protein>
    <submittedName>
        <fullName evidence="1">Uncharacterized protein</fullName>
    </submittedName>
</protein>
<reference evidence="1 2" key="1">
    <citation type="submission" date="2020-05" db="EMBL/GenBank/DDBJ databases">
        <title>Descriptions of Corynebacterium xxxx sp. nov., Corynebacterium yyyy sp. nov. and Corynebacterium zzzz sp. nov.</title>
        <authorList>
            <person name="Zhang G."/>
        </authorList>
    </citation>
    <scope>NUCLEOTIDE SEQUENCE [LARGE SCALE GENOMIC DNA]</scope>
    <source>
        <strain evidence="2">zg-913</strain>
    </source>
</reference>
<accession>A0A7H0K8Y3</accession>
<comment type="caution">
    <text evidence="1">The sequence shown here is derived from an EMBL/GenBank/DDBJ whole genome shotgun (WGS) entry which is preliminary data.</text>
</comment>
<dbReference type="RefSeq" id="WP_181191890.1">
    <property type="nucleotide sequence ID" value="NZ_JABFED010000002.1"/>
</dbReference>
<proteinExistence type="predicted"/>
<evidence type="ECO:0000313" key="1">
    <source>
        <dbReference type="EMBL" id="MBA1837190.1"/>
    </source>
</evidence>
<dbReference type="EMBL" id="JABFED010000002">
    <property type="protein sequence ID" value="MBA1837190.1"/>
    <property type="molecule type" value="Genomic_DNA"/>
</dbReference>
<dbReference type="AlphaFoldDB" id="A0A7H0K8Y3"/>